<gene>
    <name evidence="1" type="ORF">WG66_11543</name>
</gene>
<dbReference type="Proteomes" id="UP000054988">
    <property type="component" value="Unassembled WGS sequence"/>
</dbReference>
<evidence type="ECO:0000313" key="1">
    <source>
        <dbReference type="EMBL" id="KTB35871.1"/>
    </source>
</evidence>
<name>A0A0W0FHP0_MONRR</name>
<sequence length="97" mass="10694">MSSETCPDSAKNFVGDGFPYMLPPFFHIDQSCKPHAIEVCVAKDQLRLARARIAIGCEIGERGKTTSTGDTIRAKSSALFVARWFYHSTSQRNLQAG</sequence>
<reference evidence="1 2" key="1">
    <citation type="submission" date="2015-12" db="EMBL/GenBank/DDBJ databases">
        <title>Draft genome sequence of Moniliophthora roreri, the causal agent of frosty pod rot of cacao.</title>
        <authorList>
            <person name="Aime M.C."/>
            <person name="Diaz-Valderrama J.R."/>
            <person name="Kijpornyongpan T."/>
            <person name="Phillips-Mora W."/>
        </authorList>
    </citation>
    <scope>NUCLEOTIDE SEQUENCE [LARGE SCALE GENOMIC DNA]</scope>
    <source>
        <strain evidence="1 2">MCA 2952</strain>
    </source>
</reference>
<dbReference type="AlphaFoldDB" id="A0A0W0FHP0"/>
<comment type="caution">
    <text evidence="1">The sequence shown here is derived from an EMBL/GenBank/DDBJ whole genome shotgun (WGS) entry which is preliminary data.</text>
</comment>
<protein>
    <submittedName>
        <fullName evidence="1">Uncharacterized protein</fullName>
    </submittedName>
</protein>
<accession>A0A0W0FHP0</accession>
<dbReference type="EMBL" id="LATX01001964">
    <property type="protein sequence ID" value="KTB35871.1"/>
    <property type="molecule type" value="Genomic_DNA"/>
</dbReference>
<evidence type="ECO:0000313" key="2">
    <source>
        <dbReference type="Proteomes" id="UP000054988"/>
    </source>
</evidence>
<proteinExistence type="predicted"/>
<organism evidence="1 2">
    <name type="scientific">Moniliophthora roreri</name>
    <name type="common">Frosty pod rot fungus</name>
    <name type="synonym">Monilia roreri</name>
    <dbReference type="NCBI Taxonomy" id="221103"/>
    <lineage>
        <taxon>Eukaryota</taxon>
        <taxon>Fungi</taxon>
        <taxon>Dikarya</taxon>
        <taxon>Basidiomycota</taxon>
        <taxon>Agaricomycotina</taxon>
        <taxon>Agaricomycetes</taxon>
        <taxon>Agaricomycetidae</taxon>
        <taxon>Agaricales</taxon>
        <taxon>Marasmiineae</taxon>
        <taxon>Marasmiaceae</taxon>
        <taxon>Moniliophthora</taxon>
    </lineage>
</organism>